<dbReference type="Pfam" id="PF02699">
    <property type="entry name" value="YajC"/>
    <property type="match status" value="1"/>
</dbReference>
<sequence>MKIAMRSLLALMASALVSPAFAAPAAPAGPGGVELIMLVVMMVVFYFFLIRPQQKRAKEHKSLVENLNKGDEVVTSGGILGKIAKVTDDFVVVEISNNLEIKLQKQSIQATLPKGTIKSI</sequence>
<feature type="transmembrane region" description="Helical" evidence="11">
    <location>
        <begin position="32"/>
        <end position="50"/>
    </location>
</feature>
<dbReference type="GO" id="GO:0015031">
    <property type="term" value="P:protein transport"/>
    <property type="evidence" value="ECO:0007669"/>
    <property type="project" value="UniProtKB-KW"/>
</dbReference>
<dbReference type="AlphaFoldDB" id="A0A095SMK1"/>
<feature type="signal peptide" evidence="12">
    <location>
        <begin position="1"/>
        <end position="22"/>
    </location>
</feature>
<dbReference type="GO" id="GO:0005886">
    <property type="term" value="C:plasma membrane"/>
    <property type="evidence" value="ECO:0007669"/>
    <property type="project" value="UniProtKB-SubCell"/>
</dbReference>
<gene>
    <name evidence="13" type="ORF">Y5S_01457</name>
</gene>
<keyword evidence="4" id="KW-0813">Transport</keyword>
<evidence type="ECO:0000256" key="6">
    <source>
        <dbReference type="ARBA" id="ARBA00022692"/>
    </source>
</evidence>
<dbReference type="PRINTS" id="PR01853">
    <property type="entry name" value="YAJCTRNLCASE"/>
</dbReference>
<evidence type="ECO:0000256" key="11">
    <source>
        <dbReference type="SAM" id="Phobius"/>
    </source>
</evidence>
<keyword evidence="12" id="KW-0732">Signal</keyword>
<dbReference type="InterPro" id="IPR003849">
    <property type="entry name" value="Preprotein_translocase_YajC"/>
</dbReference>
<dbReference type="EMBL" id="ARXV01000004">
    <property type="protein sequence ID" value="KGD65564.1"/>
    <property type="molecule type" value="Genomic_DNA"/>
</dbReference>
<evidence type="ECO:0000313" key="14">
    <source>
        <dbReference type="Proteomes" id="UP000029444"/>
    </source>
</evidence>
<organism evidence="13 14">
    <name type="scientific">Alcanivorax nanhaiticus</name>
    <dbReference type="NCBI Taxonomy" id="1177154"/>
    <lineage>
        <taxon>Bacteria</taxon>
        <taxon>Pseudomonadati</taxon>
        <taxon>Pseudomonadota</taxon>
        <taxon>Gammaproteobacteria</taxon>
        <taxon>Oceanospirillales</taxon>
        <taxon>Alcanivoracaceae</taxon>
        <taxon>Alcanivorax</taxon>
    </lineage>
</organism>
<keyword evidence="5" id="KW-1003">Cell membrane</keyword>
<keyword evidence="8 11" id="KW-1133">Transmembrane helix</keyword>
<evidence type="ECO:0000256" key="7">
    <source>
        <dbReference type="ARBA" id="ARBA00022927"/>
    </source>
</evidence>
<name>A0A095SMK1_9GAMM</name>
<comment type="subcellular location">
    <subcellularLocation>
        <location evidence="1">Cell membrane</location>
        <topology evidence="1">Single-pass membrane protein</topology>
    </subcellularLocation>
</comment>
<keyword evidence="10 11" id="KW-0472">Membrane</keyword>
<feature type="chain" id="PRO_5001910339" description="Sec translocon accessory complex subunit YajC" evidence="12">
    <location>
        <begin position="23"/>
        <end position="120"/>
    </location>
</feature>
<proteinExistence type="inferred from homology"/>
<dbReference type="PANTHER" id="PTHR33909:SF1">
    <property type="entry name" value="SEC TRANSLOCON ACCESSORY COMPLEX SUBUNIT YAJC"/>
    <property type="match status" value="1"/>
</dbReference>
<keyword evidence="9" id="KW-0811">Translocation</keyword>
<evidence type="ECO:0000256" key="2">
    <source>
        <dbReference type="ARBA" id="ARBA00006742"/>
    </source>
</evidence>
<dbReference type="NCBIfam" id="TIGR00739">
    <property type="entry name" value="yajC"/>
    <property type="match status" value="1"/>
</dbReference>
<evidence type="ECO:0000256" key="5">
    <source>
        <dbReference type="ARBA" id="ARBA00022475"/>
    </source>
</evidence>
<dbReference type="SMART" id="SM01323">
    <property type="entry name" value="YajC"/>
    <property type="match status" value="1"/>
</dbReference>
<evidence type="ECO:0000256" key="10">
    <source>
        <dbReference type="ARBA" id="ARBA00023136"/>
    </source>
</evidence>
<comment type="caution">
    <text evidence="13">The sequence shown here is derived from an EMBL/GenBank/DDBJ whole genome shotgun (WGS) entry which is preliminary data.</text>
</comment>
<evidence type="ECO:0000256" key="1">
    <source>
        <dbReference type="ARBA" id="ARBA00004162"/>
    </source>
</evidence>
<accession>A0A095SMK1</accession>
<evidence type="ECO:0000313" key="13">
    <source>
        <dbReference type="EMBL" id="KGD65564.1"/>
    </source>
</evidence>
<evidence type="ECO:0000256" key="8">
    <source>
        <dbReference type="ARBA" id="ARBA00022989"/>
    </source>
</evidence>
<dbReference type="PANTHER" id="PTHR33909">
    <property type="entry name" value="SEC TRANSLOCON ACCESSORY COMPLEX SUBUNIT YAJC"/>
    <property type="match status" value="1"/>
</dbReference>
<keyword evidence="7" id="KW-0653">Protein transport</keyword>
<dbReference type="Proteomes" id="UP000029444">
    <property type="component" value="Unassembled WGS sequence"/>
</dbReference>
<evidence type="ECO:0000256" key="9">
    <source>
        <dbReference type="ARBA" id="ARBA00023010"/>
    </source>
</evidence>
<protein>
    <recommendedName>
        <fullName evidence="3">Sec translocon accessory complex subunit YajC</fullName>
    </recommendedName>
</protein>
<keyword evidence="6 11" id="KW-0812">Transmembrane</keyword>
<comment type="similarity">
    <text evidence="2">Belongs to the YajC family.</text>
</comment>
<dbReference type="PATRIC" id="fig|1177154.3.peg.1486"/>
<evidence type="ECO:0000256" key="4">
    <source>
        <dbReference type="ARBA" id="ARBA00022448"/>
    </source>
</evidence>
<keyword evidence="14" id="KW-1185">Reference proteome</keyword>
<reference evidence="13 14" key="1">
    <citation type="submission" date="2012-09" db="EMBL/GenBank/DDBJ databases">
        <title>Genome Sequence of alkane-degrading Bacterium Alcanivorax sp. 19-m-6.</title>
        <authorList>
            <person name="Lai Q."/>
            <person name="Shao Z."/>
        </authorList>
    </citation>
    <scope>NUCLEOTIDE SEQUENCE [LARGE SCALE GENOMIC DNA]</scope>
    <source>
        <strain evidence="13 14">19-m-6</strain>
    </source>
</reference>
<evidence type="ECO:0000256" key="12">
    <source>
        <dbReference type="SAM" id="SignalP"/>
    </source>
</evidence>
<dbReference type="OrthoDB" id="9811406at2"/>
<dbReference type="eggNOG" id="COG1862">
    <property type="taxonomic scope" value="Bacteria"/>
</dbReference>
<evidence type="ECO:0000256" key="3">
    <source>
        <dbReference type="ARBA" id="ARBA00014962"/>
    </source>
</evidence>
<dbReference type="STRING" id="1177154.Y5S_01457"/>